<feature type="compositionally biased region" description="Acidic residues" evidence="1">
    <location>
        <begin position="98"/>
        <end position="107"/>
    </location>
</feature>
<sequence>PKALHSLSLYYATSEADIAATTEYATTEQSTDKISVSELLLQSNSGNSEKLKIKDAEPTPDAKTAEKDITSVLTKATKDSYAFLFPESNTTEAKDEGGNEGEIEAQFDDFPIKEDDSNDLDGEQ</sequence>
<proteinExistence type="predicted"/>
<feature type="non-terminal residue" evidence="2">
    <location>
        <position position="1"/>
    </location>
</feature>
<accession>A0A1B6CF14</accession>
<dbReference type="EMBL" id="GEDC01025277">
    <property type="protein sequence ID" value="JAS12021.1"/>
    <property type="molecule type" value="Transcribed_RNA"/>
</dbReference>
<evidence type="ECO:0000256" key="1">
    <source>
        <dbReference type="SAM" id="MobiDB-lite"/>
    </source>
</evidence>
<feature type="region of interest" description="Disordered" evidence="1">
    <location>
        <begin position="46"/>
        <end position="67"/>
    </location>
</feature>
<reference evidence="2" key="1">
    <citation type="submission" date="2015-12" db="EMBL/GenBank/DDBJ databases">
        <title>De novo transcriptome assembly of four potential Pierce s Disease insect vectors from Arizona vineyards.</title>
        <authorList>
            <person name="Tassone E.E."/>
        </authorList>
    </citation>
    <scope>NUCLEOTIDE SEQUENCE</scope>
</reference>
<dbReference type="AlphaFoldDB" id="A0A1B6CF14"/>
<protein>
    <submittedName>
        <fullName evidence="2">Uncharacterized protein</fullName>
    </submittedName>
</protein>
<evidence type="ECO:0000313" key="2">
    <source>
        <dbReference type="EMBL" id="JAS12021.1"/>
    </source>
</evidence>
<name>A0A1B6CF14_9HEMI</name>
<feature type="non-terminal residue" evidence="2">
    <location>
        <position position="124"/>
    </location>
</feature>
<gene>
    <name evidence="2" type="ORF">g.44874</name>
</gene>
<feature type="region of interest" description="Disordered" evidence="1">
    <location>
        <begin position="86"/>
        <end position="124"/>
    </location>
</feature>
<organism evidence="2">
    <name type="scientific">Clastoptera arizonana</name>
    <name type="common">Arizona spittle bug</name>
    <dbReference type="NCBI Taxonomy" id="38151"/>
    <lineage>
        <taxon>Eukaryota</taxon>
        <taxon>Metazoa</taxon>
        <taxon>Ecdysozoa</taxon>
        <taxon>Arthropoda</taxon>
        <taxon>Hexapoda</taxon>
        <taxon>Insecta</taxon>
        <taxon>Pterygota</taxon>
        <taxon>Neoptera</taxon>
        <taxon>Paraneoptera</taxon>
        <taxon>Hemiptera</taxon>
        <taxon>Auchenorrhyncha</taxon>
        <taxon>Cercopoidea</taxon>
        <taxon>Clastopteridae</taxon>
        <taxon>Clastoptera</taxon>
    </lineage>
</organism>